<protein>
    <submittedName>
        <fullName evidence="1">Uncharacterized protein</fullName>
    </submittedName>
</protein>
<comment type="caution">
    <text evidence="1">The sequence shown here is derived from an EMBL/GenBank/DDBJ whole genome shotgun (WGS) entry which is preliminary data.</text>
</comment>
<accession>A0A7W7YIR2</accession>
<keyword evidence="2" id="KW-1185">Reference proteome</keyword>
<name>A0A7W7YIR2_9BACT</name>
<evidence type="ECO:0000313" key="1">
    <source>
        <dbReference type="EMBL" id="MBB5036792.1"/>
    </source>
</evidence>
<dbReference type="EMBL" id="JACHIF010000001">
    <property type="protein sequence ID" value="MBB5036792.1"/>
    <property type="molecule type" value="Genomic_DNA"/>
</dbReference>
<organism evidence="1 2">
    <name type="scientific">Prosthecobacter dejongeii</name>
    <dbReference type="NCBI Taxonomy" id="48465"/>
    <lineage>
        <taxon>Bacteria</taxon>
        <taxon>Pseudomonadati</taxon>
        <taxon>Verrucomicrobiota</taxon>
        <taxon>Verrucomicrobiia</taxon>
        <taxon>Verrucomicrobiales</taxon>
        <taxon>Verrucomicrobiaceae</taxon>
        <taxon>Prosthecobacter</taxon>
    </lineage>
</organism>
<proteinExistence type="predicted"/>
<dbReference type="Proteomes" id="UP000534294">
    <property type="component" value="Unassembled WGS sequence"/>
</dbReference>
<sequence length="36" mass="4240">MGFRLAHNLQVQWVDLLGRCVCAYFFMAYKMGELDI</sequence>
<gene>
    <name evidence="1" type="ORF">HNQ64_001026</name>
</gene>
<dbReference type="AlphaFoldDB" id="A0A7W7YIR2"/>
<reference evidence="1 2" key="1">
    <citation type="submission" date="2020-08" db="EMBL/GenBank/DDBJ databases">
        <title>Genomic Encyclopedia of Type Strains, Phase IV (KMG-IV): sequencing the most valuable type-strain genomes for metagenomic binning, comparative biology and taxonomic classification.</title>
        <authorList>
            <person name="Goeker M."/>
        </authorList>
    </citation>
    <scope>NUCLEOTIDE SEQUENCE [LARGE SCALE GENOMIC DNA]</scope>
    <source>
        <strain evidence="1 2">DSM 12251</strain>
    </source>
</reference>
<evidence type="ECO:0000313" key="2">
    <source>
        <dbReference type="Proteomes" id="UP000534294"/>
    </source>
</evidence>